<reference evidence="3 4" key="1">
    <citation type="submission" date="2015-12" db="EMBL/GenBank/DDBJ databases">
        <title>The genome of Folsomia candida.</title>
        <authorList>
            <person name="Faddeeva A."/>
            <person name="Derks M.F."/>
            <person name="Anvar Y."/>
            <person name="Smit S."/>
            <person name="Van Straalen N."/>
            <person name="Roelofs D."/>
        </authorList>
    </citation>
    <scope>NUCLEOTIDE SEQUENCE [LARGE SCALE GENOMIC DNA]</scope>
    <source>
        <strain evidence="3 4">VU population</strain>
        <tissue evidence="3">Whole body</tissue>
    </source>
</reference>
<proteinExistence type="predicted"/>
<dbReference type="EMBL" id="LNIX01000002">
    <property type="protein sequence ID" value="OXA59402.1"/>
    <property type="molecule type" value="Genomic_DNA"/>
</dbReference>
<keyword evidence="4" id="KW-1185">Reference proteome</keyword>
<evidence type="ECO:0000313" key="4">
    <source>
        <dbReference type="Proteomes" id="UP000198287"/>
    </source>
</evidence>
<protein>
    <submittedName>
        <fullName evidence="3">Uncharacterized protein</fullName>
    </submittedName>
</protein>
<dbReference type="AlphaFoldDB" id="A0A226EP49"/>
<name>A0A226EP49_FOLCA</name>
<feature type="region of interest" description="Disordered" evidence="2">
    <location>
        <begin position="157"/>
        <end position="204"/>
    </location>
</feature>
<gene>
    <name evidence="3" type="ORF">Fcan01_04852</name>
</gene>
<evidence type="ECO:0000256" key="1">
    <source>
        <dbReference type="SAM" id="Coils"/>
    </source>
</evidence>
<organism evidence="3 4">
    <name type="scientific">Folsomia candida</name>
    <name type="common">Springtail</name>
    <dbReference type="NCBI Taxonomy" id="158441"/>
    <lineage>
        <taxon>Eukaryota</taxon>
        <taxon>Metazoa</taxon>
        <taxon>Ecdysozoa</taxon>
        <taxon>Arthropoda</taxon>
        <taxon>Hexapoda</taxon>
        <taxon>Collembola</taxon>
        <taxon>Entomobryomorpha</taxon>
        <taxon>Isotomoidea</taxon>
        <taxon>Isotomidae</taxon>
        <taxon>Proisotominae</taxon>
        <taxon>Folsomia</taxon>
    </lineage>
</organism>
<evidence type="ECO:0000256" key="2">
    <source>
        <dbReference type="SAM" id="MobiDB-lite"/>
    </source>
</evidence>
<comment type="caution">
    <text evidence="3">The sequence shown here is derived from an EMBL/GenBank/DDBJ whole genome shotgun (WGS) entry which is preliminary data.</text>
</comment>
<feature type="compositionally biased region" description="Basic and acidic residues" evidence="2">
    <location>
        <begin position="173"/>
        <end position="183"/>
    </location>
</feature>
<sequence length="204" mass="22702">MYGRGGQDKRGGARGGGGWTTRFDGQIKVTGTDRFCTSCGYVIKGLATTMLAKCPITICGAKIPMRFGPDESEFDMNGWGRCRNCKSFIFRDHIYCQSCRCVNQAAKENQDLIVKQALAKRLHAQKKENEEKDSKIARLEADYLELSLILSKKNAERNSKGADNFKQSGIVDTHGDFVEKTATEESSEVDGDKPNNEDNEDKQD</sequence>
<keyword evidence="1" id="KW-0175">Coiled coil</keyword>
<evidence type="ECO:0000313" key="3">
    <source>
        <dbReference type="EMBL" id="OXA59402.1"/>
    </source>
</evidence>
<dbReference type="Proteomes" id="UP000198287">
    <property type="component" value="Unassembled WGS sequence"/>
</dbReference>
<feature type="compositionally biased region" description="Basic and acidic residues" evidence="2">
    <location>
        <begin position="190"/>
        <end position="204"/>
    </location>
</feature>
<feature type="coiled-coil region" evidence="1">
    <location>
        <begin position="115"/>
        <end position="142"/>
    </location>
</feature>
<accession>A0A226EP49</accession>